<keyword evidence="3" id="KW-1185">Reference proteome</keyword>
<feature type="domain" description="Competence protein CoiA-like N-terminal" evidence="1">
    <location>
        <begin position="21"/>
        <end position="59"/>
    </location>
</feature>
<evidence type="ECO:0000259" key="1">
    <source>
        <dbReference type="Pfam" id="PF25164"/>
    </source>
</evidence>
<evidence type="ECO:0000313" key="2">
    <source>
        <dbReference type="EMBL" id="MCH4812871.1"/>
    </source>
</evidence>
<dbReference type="Proteomes" id="UP001320609">
    <property type="component" value="Unassembled WGS sequence"/>
</dbReference>
<gene>
    <name evidence="2" type="ORF">MLE19_16165</name>
</gene>
<dbReference type="EMBL" id="JAKVTW010000013">
    <property type="protein sequence ID" value="MCH4812871.1"/>
    <property type="molecule type" value="Genomic_DNA"/>
</dbReference>
<dbReference type="RefSeq" id="WP_240719165.1">
    <property type="nucleotide sequence ID" value="NZ_JAKVTW010000013.1"/>
</dbReference>
<dbReference type="InterPro" id="IPR057253">
    <property type="entry name" value="CoiA-like_N"/>
</dbReference>
<sequence length="205" mass="23065">MDRLKTPFAYNKHGKVVKAQEAVKNQVYYCPCCDIKMVVKEGTKYRKHFSHPASGTCTSEGILHRIAKNLLLKAIEEDIKLKTDCDICRKSFWKTLPQGTFTKGAEEVRVGPYKCDIVLYSGNEPALAVEIKNTHGIGKKKGKELPINWIEVNASSIIENNTELNPIQARLDKSVCYECKNNLEDPVTKKRISNLVASLSMYSAK</sequence>
<dbReference type="Pfam" id="PF25164">
    <property type="entry name" value="CoiA_N"/>
    <property type="match status" value="1"/>
</dbReference>
<name>A0ABS9S9T3_9GAMM</name>
<organism evidence="2 3">
    <name type="scientific">Vreelandella neptunia</name>
    <dbReference type="NCBI Taxonomy" id="115551"/>
    <lineage>
        <taxon>Bacteria</taxon>
        <taxon>Pseudomonadati</taxon>
        <taxon>Pseudomonadota</taxon>
        <taxon>Gammaproteobacteria</taxon>
        <taxon>Oceanospirillales</taxon>
        <taxon>Halomonadaceae</taxon>
        <taxon>Vreelandella</taxon>
    </lineage>
</organism>
<protein>
    <submittedName>
        <fullName evidence="2">Competence protein CoiA</fullName>
    </submittedName>
</protein>
<comment type="caution">
    <text evidence="2">The sequence shown here is derived from an EMBL/GenBank/DDBJ whole genome shotgun (WGS) entry which is preliminary data.</text>
</comment>
<reference evidence="2 3" key="1">
    <citation type="submission" date="2022-03" db="EMBL/GenBank/DDBJ databases">
        <title>Genomic signatures underlying metal tolerance in selected Arctic bacterial isolates.</title>
        <authorList>
            <person name="Thomas F.A."/>
            <person name="Venkatachalam S."/>
            <person name="Krishnan K.P."/>
        </authorList>
    </citation>
    <scope>NUCLEOTIDE SEQUENCE [LARGE SCALE GENOMIC DNA]</scope>
    <source>
        <strain evidence="2 3">HM116</strain>
    </source>
</reference>
<evidence type="ECO:0000313" key="3">
    <source>
        <dbReference type="Proteomes" id="UP001320609"/>
    </source>
</evidence>
<accession>A0ABS9S9T3</accession>
<proteinExistence type="predicted"/>